<keyword evidence="8 11" id="KW-0472">Membrane</keyword>
<accession>A0ABT7DV60</accession>
<dbReference type="InterPro" id="IPR037066">
    <property type="entry name" value="Plug_dom_sf"/>
</dbReference>
<dbReference type="InterPro" id="IPR011276">
    <property type="entry name" value="TonB_haem/Hb_rcpt"/>
</dbReference>
<keyword evidence="10 11" id="KW-0998">Cell outer membrane</keyword>
<dbReference type="PANTHER" id="PTHR30069">
    <property type="entry name" value="TONB-DEPENDENT OUTER MEMBRANE RECEPTOR"/>
    <property type="match status" value="1"/>
</dbReference>
<evidence type="ECO:0000256" key="14">
    <source>
        <dbReference type="SAM" id="SignalP"/>
    </source>
</evidence>
<feature type="region of interest" description="Disordered" evidence="13">
    <location>
        <begin position="224"/>
        <end position="249"/>
    </location>
</feature>
<dbReference type="EMBL" id="JARRAF010000002">
    <property type="protein sequence ID" value="MDK2122978.1"/>
    <property type="molecule type" value="Genomic_DNA"/>
</dbReference>
<evidence type="ECO:0000256" key="11">
    <source>
        <dbReference type="PROSITE-ProRule" id="PRU01360"/>
    </source>
</evidence>
<evidence type="ECO:0000256" key="7">
    <source>
        <dbReference type="ARBA" id="ARBA00023077"/>
    </source>
</evidence>
<evidence type="ECO:0000256" key="10">
    <source>
        <dbReference type="ARBA" id="ARBA00023237"/>
    </source>
</evidence>
<dbReference type="NCBIfam" id="TIGR01785">
    <property type="entry name" value="TonB-hemin"/>
    <property type="match status" value="1"/>
</dbReference>
<dbReference type="Proteomes" id="UP001172778">
    <property type="component" value="Unassembled WGS sequence"/>
</dbReference>
<comment type="subcellular location">
    <subcellularLocation>
        <location evidence="1 11">Cell outer membrane</location>
        <topology evidence="1 11">Multi-pass membrane protein</topology>
    </subcellularLocation>
</comment>
<dbReference type="Pfam" id="PF07715">
    <property type="entry name" value="Plug"/>
    <property type="match status" value="1"/>
</dbReference>
<evidence type="ECO:0000256" key="4">
    <source>
        <dbReference type="ARBA" id="ARBA00022452"/>
    </source>
</evidence>
<evidence type="ECO:0000259" key="16">
    <source>
        <dbReference type="Pfam" id="PF07715"/>
    </source>
</evidence>
<keyword evidence="6 14" id="KW-0732">Signal</keyword>
<keyword evidence="7 12" id="KW-0798">TonB box</keyword>
<evidence type="ECO:0000256" key="12">
    <source>
        <dbReference type="RuleBase" id="RU003357"/>
    </source>
</evidence>
<evidence type="ECO:0000256" key="1">
    <source>
        <dbReference type="ARBA" id="ARBA00004571"/>
    </source>
</evidence>
<dbReference type="InterPro" id="IPR010949">
    <property type="entry name" value="TonB_Hb/transfer/lactofer_rcpt"/>
</dbReference>
<evidence type="ECO:0000313" key="17">
    <source>
        <dbReference type="EMBL" id="MDK2122978.1"/>
    </source>
</evidence>
<evidence type="ECO:0000256" key="5">
    <source>
        <dbReference type="ARBA" id="ARBA00022692"/>
    </source>
</evidence>
<dbReference type="InterPro" id="IPR000531">
    <property type="entry name" value="Beta-barrel_TonB"/>
</dbReference>
<dbReference type="Pfam" id="PF00593">
    <property type="entry name" value="TonB_dep_Rec_b-barrel"/>
    <property type="match status" value="1"/>
</dbReference>
<keyword evidence="3 11" id="KW-0813">Transport</keyword>
<keyword evidence="4 11" id="KW-1134">Transmembrane beta strand</keyword>
<name>A0ABT7DV60_9NEIS</name>
<feature type="chain" id="PRO_5046272552" evidence="14">
    <location>
        <begin position="23"/>
        <end position="728"/>
    </location>
</feature>
<dbReference type="SUPFAM" id="SSF56935">
    <property type="entry name" value="Porins"/>
    <property type="match status" value="1"/>
</dbReference>
<dbReference type="NCBIfam" id="TIGR01786">
    <property type="entry name" value="TonB-hemlactrns"/>
    <property type="match status" value="1"/>
</dbReference>
<feature type="compositionally biased region" description="Polar residues" evidence="13">
    <location>
        <begin position="236"/>
        <end position="246"/>
    </location>
</feature>
<comment type="similarity">
    <text evidence="2 11 12">Belongs to the TonB-dependent receptor family.</text>
</comment>
<dbReference type="PANTHER" id="PTHR30069:SF29">
    <property type="entry name" value="HEMOGLOBIN AND HEMOGLOBIN-HAPTOGLOBIN-BINDING PROTEIN 1-RELATED"/>
    <property type="match status" value="1"/>
</dbReference>
<dbReference type="InterPro" id="IPR036942">
    <property type="entry name" value="Beta-barrel_TonB_sf"/>
</dbReference>
<evidence type="ECO:0000256" key="2">
    <source>
        <dbReference type="ARBA" id="ARBA00009810"/>
    </source>
</evidence>
<evidence type="ECO:0000256" key="6">
    <source>
        <dbReference type="ARBA" id="ARBA00022729"/>
    </source>
</evidence>
<feature type="domain" description="TonB-dependent receptor plug" evidence="16">
    <location>
        <begin position="50"/>
        <end position="169"/>
    </location>
</feature>
<evidence type="ECO:0000313" key="18">
    <source>
        <dbReference type="Proteomes" id="UP001172778"/>
    </source>
</evidence>
<evidence type="ECO:0000256" key="8">
    <source>
        <dbReference type="ARBA" id="ARBA00023136"/>
    </source>
</evidence>
<evidence type="ECO:0000256" key="3">
    <source>
        <dbReference type="ARBA" id="ARBA00022448"/>
    </source>
</evidence>
<feature type="signal peptide" evidence="14">
    <location>
        <begin position="1"/>
        <end position="22"/>
    </location>
</feature>
<dbReference type="RefSeq" id="WP_284099264.1">
    <property type="nucleotide sequence ID" value="NZ_JARRAF010000002.1"/>
</dbReference>
<sequence length="728" mass="80554">MLSRTPLALALTTAWNLTPALAQPTADSADEVNRLNEITVSSTRTERRIDNVPATVSVTSRVQIEQSAPNNLKTLLRDELDVSIRTAPSRFTAAGSATGRAGNEGVNIRGLEGNQVLMTVDGIRLPNSFSFGAFATGRGEFVEIDSLKAAEVLRGPASTQFGSDGLAGAVSLRTLDPVDLLRKDQAIGGIAKLGHASVDHSSHAAAALAGRGERWQAMLLGSDRQGHETENRGDNDAQNSNRTTPNPLDYHHRYWLGKVQWVLTSEHQLAASAEWQRRNQDSEVYSARALAPLAASSVIDLDSRDRSQRDRLTLEHRYRDLNATWLQKVDTRLYWQHAEVSQFSIEDRYTAADRTRDNRYEQNVAGVASQFESHLATPLSQRLSYGFDWSRSTIRAERNGTVPPPGERFPSKPFPDTDYTLTGIFVQDEMEAGQLSIIPGLRLDHYQLTPSAHAYAAPLASLSDHALTPRLGMVWRHAPWLSPYAQWAQGFRAPTPDQVNNGFSNPASGYTTVGNAHLQAEHANSLEIGLRGRGDNWRYSIAAYHNRYRDFISQQVVGGAGTPANPTVFQYINLSSATIWGAELRGEWQPMSPLKLNAGLAYARGESDSRGMTTPLDTVQPLRALFGLRFEQDNWGASARLEYSAAKQRERIAPASPPAFATPSYTVLDLGIYWKPQPRLSIHAHLNNLFDRKYWRWSDSRGLADNSPIQDAYTAPGRNAQLSVRYDF</sequence>
<evidence type="ECO:0000256" key="9">
    <source>
        <dbReference type="ARBA" id="ARBA00023170"/>
    </source>
</evidence>
<evidence type="ECO:0000259" key="15">
    <source>
        <dbReference type="Pfam" id="PF00593"/>
    </source>
</evidence>
<dbReference type="PROSITE" id="PS52016">
    <property type="entry name" value="TONB_DEPENDENT_REC_3"/>
    <property type="match status" value="1"/>
</dbReference>
<evidence type="ECO:0000256" key="13">
    <source>
        <dbReference type="SAM" id="MobiDB-lite"/>
    </source>
</evidence>
<keyword evidence="9 17" id="KW-0675">Receptor</keyword>
<reference evidence="17" key="1">
    <citation type="submission" date="2023-03" db="EMBL/GenBank/DDBJ databases">
        <title>Chitinimonas shenzhenensis gen. nov., sp. nov., a novel member of family Burkholderiaceae isolated from activated sludge collected in Shen Zhen, China.</title>
        <authorList>
            <person name="Wang X."/>
        </authorList>
    </citation>
    <scope>NUCLEOTIDE SEQUENCE</scope>
    <source>
        <strain evidence="17">DQS-5</strain>
    </source>
</reference>
<proteinExistence type="inferred from homology"/>
<keyword evidence="5 11" id="KW-0812">Transmembrane</keyword>
<protein>
    <submittedName>
        <fullName evidence="17">TonB-dependent hemoglobin/transferrin/lactoferrin family receptor</fullName>
    </submittedName>
</protein>
<keyword evidence="18" id="KW-1185">Reference proteome</keyword>
<dbReference type="Gene3D" id="2.40.170.20">
    <property type="entry name" value="TonB-dependent receptor, beta-barrel domain"/>
    <property type="match status" value="1"/>
</dbReference>
<dbReference type="Gene3D" id="2.170.130.10">
    <property type="entry name" value="TonB-dependent receptor, plug domain"/>
    <property type="match status" value="1"/>
</dbReference>
<gene>
    <name evidence="17" type="ORF">PZA18_02805</name>
</gene>
<dbReference type="CDD" id="cd01347">
    <property type="entry name" value="ligand_gated_channel"/>
    <property type="match status" value="1"/>
</dbReference>
<feature type="domain" description="TonB-dependent receptor-like beta-barrel" evidence="15">
    <location>
        <begin position="300"/>
        <end position="689"/>
    </location>
</feature>
<organism evidence="17 18">
    <name type="scientific">Parachitinimonas caeni</name>
    <dbReference type="NCBI Taxonomy" id="3031301"/>
    <lineage>
        <taxon>Bacteria</taxon>
        <taxon>Pseudomonadati</taxon>
        <taxon>Pseudomonadota</taxon>
        <taxon>Betaproteobacteria</taxon>
        <taxon>Neisseriales</taxon>
        <taxon>Chitinibacteraceae</taxon>
        <taxon>Parachitinimonas</taxon>
    </lineage>
</organism>
<feature type="compositionally biased region" description="Basic and acidic residues" evidence="13">
    <location>
        <begin position="224"/>
        <end position="235"/>
    </location>
</feature>
<dbReference type="InterPro" id="IPR012910">
    <property type="entry name" value="Plug_dom"/>
</dbReference>
<dbReference type="InterPro" id="IPR039426">
    <property type="entry name" value="TonB-dep_rcpt-like"/>
</dbReference>
<comment type="caution">
    <text evidence="17">The sequence shown here is derived from an EMBL/GenBank/DDBJ whole genome shotgun (WGS) entry which is preliminary data.</text>
</comment>